<reference evidence="3 4" key="1">
    <citation type="journal article" date="2018" name="Antonie Van Leeuwenhoek">
        <title>Larkinella terrae sp. nov., isolated from soil on Jeju Island, South Korea.</title>
        <authorList>
            <person name="Ten L.N."/>
            <person name="Jeon J."/>
            <person name="Park S.J."/>
            <person name="Park S."/>
            <person name="Lee S.Y."/>
            <person name="Kim M.K."/>
            <person name="Jung H.Y."/>
        </authorList>
    </citation>
    <scope>NUCLEOTIDE SEQUENCE [LARGE SCALE GENOMIC DNA]</scope>
    <source>
        <strain evidence="3 4">KCTC 52001</strain>
    </source>
</reference>
<evidence type="ECO:0000313" key="3">
    <source>
        <dbReference type="EMBL" id="MRS59748.1"/>
    </source>
</evidence>
<keyword evidence="4" id="KW-1185">Reference proteome</keyword>
<feature type="chain" id="PRO_5029653505" evidence="2">
    <location>
        <begin position="23"/>
        <end position="539"/>
    </location>
</feature>
<dbReference type="Proteomes" id="UP000441754">
    <property type="component" value="Unassembled WGS sequence"/>
</dbReference>
<evidence type="ECO:0000256" key="1">
    <source>
        <dbReference type="SAM" id="MobiDB-lite"/>
    </source>
</evidence>
<name>A0A7K0EE67_9BACT</name>
<dbReference type="EMBL" id="WJXZ01000001">
    <property type="protein sequence ID" value="MRS59748.1"/>
    <property type="molecule type" value="Genomic_DNA"/>
</dbReference>
<dbReference type="OrthoDB" id="1059469at2"/>
<evidence type="ECO:0000256" key="2">
    <source>
        <dbReference type="SAM" id="SignalP"/>
    </source>
</evidence>
<protein>
    <submittedName>
        <fullName evidence="3">Uncharacterized protein</fullName>
    </submittedName>
</protein>
<evidence type="ECO:0000313" key="4">
    <source>
        <dbReference type="Proteomes" id="UP000441754"/>
    </source>
</evidence>
<sequence>MNRRLAIGLWSLLLVACLPALAQFEPSARLELPVSQNTEEFFDVTTLGDQGLLLNIRQGDYYSSAPTKFLFRRLDTNLKQLWANEYKIDPFYEPVRSCRTEHYVYWLLKETQNEKVAVMRIHLTDGVIETFRGDLVTPMDIFHFKVLDNVAYFGGYYRSRPVVVSFSFFDLTSKVLPGLYTNHIQLNNIEVDEDRRLVHVMTDATHQRNCEFTVRTYSYEGKLVRTVNLDGRAHSLISGKLLPINDEESLLVGNYSNDCTPYSQGVYITRIRNSAATVGASETGENMTITPTEDTRFIDFSELQNFFNYMKPKRQQKLLERLARRKDQGKDTKFRYRLLVHDLVPTDEGLMLLAEVYYPQYRGGAYPYLGSGRSYDRYQEGYRYTHAFLCGFDKKGRLLWDNSLSIPDLSSYDLHQMVQVTRHGNSTVLAYPHEGEINAEIIQGGQVVKVQEKYSLKKLGEHEKVVYSENDQLEAWYDGHFLACGIQKISTERSLAPPREVFYINKVTCNFKDLNANPANWSSNPEGGNATRETSESKQ</sequence>
<keyword evidence="2" id="KW-0732">Signal</keyword>
<accession>A0A7K0EE67</accession>
<gene>
    <name evidence="3" type="ORF">GJJ30_00475</name>
</gene>
<dbReference type="AlphaFoldDB" id="A0A7K0EE67"/>
<dbReference type="RefSeq" id="WP_154172027.1">
    <property type="nucleotide sequence ID" value="NZ_WJXZ01000001.1"/>
</dbReference>
<organism evidence="3 4">
    <name type="scientific">Larkinella terrae</name>
    <dbReference type="NCBI Taxonomy" id="2025311"/>
    <lineage>
        <taxon>Bacteria</taxon>
        <taxon>Pseudomonadati</taxon>
        <taxon>Bacteroidota</taxon>
        <taxon>Cytophagia</taxon>
        <taxon>Cytophagales</taxon>
        <taxon>Spirosomataceae</taxon>
        <taxon>Larkinella</taxon>
    </lineage>
</organism>
<proteinExistence type="predicted"/>
<feature type="region of interest" description="Disordered" evidence="1">
    <location>
        <begin position="518"/>
        <end position="539"/>
    </location>
</feature>
<dbReference type="PROSITE" id="PS51257">
    <property type="entry name" value="PROKAR_LIPOPROTEIN"/>
    <property type="match status" value="1"/>
</dbReference>
<comment type="caution">
    <text evidence="3">The sequence shown here is derived from an EMBL/GenBank/DDBJ whole genome shotgun (WGS) entry which is preliminary data.</text>
</comment>
<feature type="signal peptide" evidence="2">
    <location>
        <begin position="1"/>
        <end position="22"/>
    </location>
</feature>